<proteinExistence type="inferred from homology"/>
<dbReference type="Pfam" id="PF02130">
    <property type="entry name" value="YbeY"/>
    <property type="match status" value="1"/>
</dbReference>
<reference evidence="9" key="1">
    <citation type="submission" date="2016-11" db="EMBL/GenBank/DDBJ databases">
        <authorList>
            <person name="Varghese N."/>
            <person name="Submissions S."/>
        </authorList>
    </citation>
    <scope>NUCLEOTIDE SEQUENCE [LARGE SCALE GENOMIC DNA]</scope>
    <source>
        <strain evidence="9">DSM 9756</strain>
    </source>
</reference>
<dbReference type="STRING" id="1121391.SAMN02745206_00114"/>
<dbReference type="InterPro" id="IPR002036">
    <property type="entry name" value="YbeY"/>
</dbReference>
<keyword evidence="9" id="KW-1185">Reference proteome</keyword>
<keyword evidence="5 7" id="KW-0378">Hydrolase</keyword>
<dbReference type="RefSeq" id="WP_084075799.1">
    <property type="nucleotide sequence ID" value="NZ_FQVB01000003.1"/>
</dbReference>
<dbReference type="EMBL" id="FQVB01000003">
    <property type="protein sequence ID" value="SHE32285.1"/>
    <property type="molecule type" value="Genomic_DNA"/>
</dbReference>
<comment type="cofactor">
    <cofactor evidence="7">
        <name>Zn(2+)</name>
        <dbReference type="ChEBI" id="CHEBI:29105"/>
    </cofactor>
    <text evidence="7">Binds 1 zinc ion.</text>
</comment>
<dbReference type="EC" id="3.1.-.-" evidence="7"/>
<protein>
    <recommendedName>
        <fullName evidence="7">Endoribonuclease YbeY</fullName>
        <ecNumber evidence="7">3.1.-.-</ecNumber>
    </recommendedName>
</protein>
<dbReference type="Gene3D" id="3.40.390.30">
    <property type="entry name" value="Metalloproteases ('zincins'), catalytic domain"/>
    <property type="match status" value="1"/>
</dbReference>
<evidence type="ECO:0000313" key="8">
    <source>
        <dbReference type="EMBL" id="SHE32285.1"/>
    </source>
</evidence>
<feature type="binding site" evidence="7">
    <location>
        <position position="98"/>
    </location>
    <ligand>
        <name>Zn(2+)</name>
        <dbReference type="ChEBI" id="CHEBI:29105"/>
        <note>catalytic</note>
    </ligand>
</feature>
<evidence type="ECO:0000256" key="3">
    <source>
        <dbReference type="ARBA" id="ARBA00022723"/>
    </source>
</evidence>
<dbReference type="InterPro" id="IPR020549">
    <property type="entry name" value="YbeY_CS"/>
</dbReference>
<evidence type="ECO:0000256" key="1">
    <source>
        <dbReference type="ARBA" id="ARBA00010875"/>
    </source>
</evidence>
<feature type="binding site" evidence="7">
    <location>
        <position position="94"/>
    </location>
    <ligand>
        <name>Zn(2+)</name>
        <dbReference type="ChEBI" id="CHEBI:29105"/>
        <note>catalytic</note>
    </ligand>
</feature>
<dbReference type="GO" id="GO:0008270">
    <property type="term" value="F:zinc ion binding"/>
    <property type="evidence" value="ECO:0007669"/>
    <property type="project" value="UniProtKB-UniRule"/>
</dbReference>
<dbReference type="GO" id="GO:0005737">
    <property type="term" value="C:cytoplasm"/>
    <property type="evidence" value="ECO:0007669"/>
    <property type="project" value="UniProtKB-SubCell"/>
</dbReference>
<keyword evidence="7" id="KW-0690">Ribosome biogenesis</keyword>
<name>A0A1M4SJA3_9BACT</name>
<gene>
    <name evidence="7" type="primary">ybeY</name>
    <name evidence="8" type="ORF">SAMN02745206_00114</name>
</gene>
<dbReference type="Proteomes" id="UP000184076">
    <property type="component" value="Unassembled WGS sequence"/>
</dbReference>
<evidence type="ECO:0000256" key="6">
    <source>
        <dbReference type="ARBA" id="ARBA00022833"/>
    </source>
</evidence>
<dbReference type="HAMAP" id="MF_00009">
    <property type="entry name" value="Endoribonucl_YbeY"/>
    <property type="match status" value="1"/>
</dbReference>
<dbReference type="InterPro" id="IPR023091">
    <property type="entry name" value="MetalPrtase_cat_dom_sf_prd"/>
</dbReference>
<comment type="similarity">
    <text evidence="1 7">Belongs to the endoribonuclease YbeY family.</text>
</comment>
<keyword evidence="4 7" id="KW-0255">Endonuclease</keyword>
<accession>A0A1M4SJA3</accession>
<comment type="function">
    <text evidence="7">Single strand-specific metallo-endoribonuclease involved in late-stage 70S ribosome quality control and in maturation of the 3' terminus of the 16S rRNA.</text>
</comment>
<dbReference type="PANTHER" id="PTHR46986:SF1">
    <property type="entry name" value="ENDORIBONUCLEASE YBEY, CHLOROPLASTIC"/>
    <property type="match status" value="1"/>
</dbReference>
<evidence type="ECO:0000256" key="2">
    <source>
        <dbReference type="ARBA" id="ARBA00022722"/>
    </source>
</evidence>
<dbReference type="GO" id="GO:0006364">
    <property type="term" value="P:rRNA processing"/>
    <property type="evidence" value="ECO:0007669"/>
    <property type="project" value="UniProtKB-UniRule"/>
</dbReference>
<organism evidence="8 9">
    <name type="scientific">Desulfacinum infernum DSM 9756</name>
    <dbReference type="NCBI Taxonomy" id="1121391"/>
    <lineage>
        <taxon>Bacteria</taxon>
        <taxon>Pseudomonadati</taxon>
        <taxon>Thermodesulfobacteriota</taxon>
        <taxon>Syntrophobacteria</taxon>
        <taxon>Syntrophobacterales</taxon>
        <taxon>Syntrophobacteraceae</taxon>
        <taxon>Desulfacinum</taxon>
    </lineage>
</organism>
<keyword evidence="6 7" id="KW-0862">Zinc</keyword>
<evidence type="ECO:0000313" key="9">
    <source>
        <dbReference type="Proteomes" id="UP000184076"/>
    </source>
</evidence>
<dbReference type="SUPFAM" id="SSF55486">
    <property type="entry name" value="Metalloproteases ('zincins'), catalytic domain"/>
    <property type="match status" value="1"/>
</dbReference>
<evidence type="ECO:0000256" key="4">
    <source>
        <dbReference type="ARBA" id="ARBA00022759"/>
    </source>
</evidence>
<evidence type="ECO:0000256" key="5">
    <source>
        <dbReference type="ARBA" id="ARBA00022801"/>
    </source>
</evidence>
<evidence type="ECO:0000256" key="7">
    <source>
        <dbReference type="HAMAP-Rule" id="MF_00009"/>
    </source>
</evidence>
<keyword evidence="7" id="KW-0963">Cytoplasm</keyword>
<comment type="subcellular location">
    <subcellularLocation>
        <location evidence="7">Cytoplasm</location>
    </subcellularLocation>
</comment>
<keyword evidence="7" id="KW-0698">rRNA processing</keyword>
<keyword evidence="2 7" id="KW-0540">Nuclease</keyword>
<sequence>MEQAAERILSALGCSDAELSLAVVDDETIRELNSQYRGVDEPTDVLSFPMGEGEFGDVAPQMLGDVVLSVETAGAMADEHNLSLEAVLDLLLIHGVLHLVGYDHTDPEEAREMDRKTLELLALLGHDPGGFAWYETSSPYGKREKED</sequence>
<dbReference type="AlphaFoldDB" id="A0A1M4SJA3"/>
<dbReference type="GO" id="GO:0004222">
    <property type="term" value="F:metalloendopeptidase activity"/>
    <property type="evidence" value="ECO:0007669"/>
    <property type="project" value="InterPro"/>
</dbReference>
<dbReference type="NCBIfam" id="TIGR00043">
    <property type="entry name" value="rRNA maturation RNase YbeY"/>
    <property type="match status" value="1"/>
</dbReference>
<dbReference type="PANTHER" id="PTHR46986">
    <property type="entry name" value="ENDORIBONUCLEASE YBEY, CHLOROPLASTIC"/>
    <property type="match status" value="1"/>
</dbReference>
<dbReference type="GO" id="GO:0004521">
    <property type="term" value="F:RNA endonuclease activity"/>
    <property type="evidence" value="ECO:0007669"/>
    <property type="project" value="UniProtKB-UniRule"/>
</dbReference>
<keyword evidence="3 7" id="KW-0479">Metal-binding</keyword>
<feature type="binding site" evidence="7">
    <location>
        <position position="104"/>
    </location>
    <ligand>
        <name>Zn(2+)</name>
        <dbReference type="ChEBI" id="CHEBI:29105"/>
        <note>catalytic</note>
    </ligand>
</feature>
<dbReference type="PROSITE" id="PS01306">
    <property type="entry name" value="UPF0054"/>
    <property type="match status" value="1"/>
</dbReference>